<accession>A0A4Y2F7Y3</accession>
<proteinExistence type="predicted"/>
<evidence type="ECO:0000313" key="2">
    <source>
        <dbReference type="Proteomes" id="UP000499080"/>
    </source>
</evidence>
<dbReference type="AlphaFoldDB" id="A0A4Y2F7Y3"/>
<keyword evidence="2" id="KW-1185">Reference proteome</keyword>
<dbReference type="Proteomes" id="UP000499080">
    <property type="component" value="Unassembled WGS sequence"/>
</dbReference>
<reference evidence="1 2" key="1">
    <citation type="journal article" date="2019" name="Sci. Rep.">
        <title>Orb-weaving spider Araneus ventricosus genome elucidates the spidroin gene catalogue.</title>
        <authorList>
            <person name="Kono N."/>
            <person name="Nakamura H."/>
            <person name="Ohtoshi R."/>
            <person name="Moran D.A.P."/>
            <person name="Shinohara A."/>
            <person name="Yoshida Y."/>
            <person name="Fujiwara M."/>
            <person name="Mori M."/>
            <person name="Tomita M."/>
            <person name="Arakawa K."/>
        </authorList>
    </citation>
    <scope>NUCLEOTIDE SEQUENCE [LARGE SCALE GENOMIC DNA]</scope>
</reference>
<evidence type="ECO:0000313" key="1">
    <source>
        <dbReference type="EMBL" id="GBM37563.1"/>
    </source>
</evidence>
<dbReference type="EMBL" id="BGPR01000844">
    <property type="protein sequence ID" value="GBM37563.1"/>
    <property type="molecule type" value="Genomic_DNA"/>
</dbReference>
<protein>
    <submittedName>
        <fullName evidence="1">Uncharacterized protein</fullName>
    </submittedName>
</protein>
<gene>
    <name evidence="1" type="ORF">AVEN_130705_1</name>
</gene>
<sequence>MKDSSQVWTPDFGDKLGDLATLATKYGISKVLESSRYLYWERRYAMNVLDHSMRRHDLPGKLYKESAWTTGSVFFDWDRLGARTSLEFYPLCELVSC</sequence>
<comment type="caution">
    <text evidence="1">The sequence shown here is derived from an EMBL/GenBank/DDBJ whole genome shotgun (WGS) entry which is preliminary data.</text>
</comment>
<organism evidence="1 2">
    <name type="scientific">Araneus ventricosus</name>
    <name type="common">Orbweaver spider</name>
    <name type="synonym">Epeira ventricosa</name>
    <dbReference type="NCBI Taxonomy" id="182803"/>
    <lineage>
        <taxon>Eukaryota</taxon>
        <taxon>Metazoa</taxon>
        <taxon>Ecdysozoa</taxon>
        <taxon>Arthropoda</taxon>
        <taxon>Chelicerata</taxon>
        <taxon>Arachnida</taxon>
        <taxon>Araneae</taxon>
        <taxon>Araneomorphae</taxon>
        <taxon>Entelegynae</taxon>
        <taxon>Araneoidea</taxon>
        <taxon>Araneidae</taxon>
        <taxon>Araneus</taxon>
    </lineage>
</organism>
<name>A0A4Y2F7Y3_ARAVE</name>